<comment type="caution">
    <text evidence="1">The sequence shown here is derived from an EMBL/GenBank/DDBJ whole genome shotgun (WGS) entry which is preliminary data.</text>
</comment>
<reference evidence="2" key="1">
    <citation type="submission" date="2016-06" db="EMBL/GenBank/DDBJ databases">
        <title>Parallel loss of symbiosis genes in relatives of nitrogen-fixing non-legume Parasponia.</title>
        <authorList>
            <person name="Van Velzen R."/>
            <person name="Holmer R."/>
            <person name="Bu F."/>
            <person name="Rutten L."/>
            <person name="Van Zeijl A."/>
            <person name="Liu W."/>
            <person name="Santuari L."/>
            <person name="Cao Q."/>
            <person name="Sharma T."/>
            <person name="Shen D."/>
            <person name="Roswanjaya Y."/>
            <person name="Wardhani T."/>
            <person name="Kalhor M.S."/>
            <person name="Jansen J."/>
            <person name="Van den Hoogen J."/>
            <person name="Gungor B."/>
            <person name="Hartog M."/>
            <person name="Hontelez J."/>
            <person name="Verver J."/>
            <person name="Yang W.-C."/>
            <person name="Schijlen E."/>
            <person name="Repin R."/>
            <person name="Schilthuizen M."/>
            <person name="Schranz E."/>
            <person name="Heidstra R."/>
            <person name="Miyata K."/>
            <person name="Fedorova E."/>
            <person name="Kohlen W."/>
            <person name="Bisseling T."/>
            <person name="Smit S."/>
            <person name="Geurts R."/>
        </authorList>
    </citation>
    <scope>NUCLEOTIDE SEQUENCE [LARGE SCALE GENOMIC DNA]</scope>
    <source>
        <strain evidence="2">cv. RG33-2</strain>
    </source>
</reference>
<keyword evidence="2" id="KW-1185">Reference proteome</keyword>
<dbReference type="AlphaFoldDB" id="A0A2P5AUT7"/>
<dbReference type="EMBL" id="JXTC01000692">
    <property type="protein sequence ID" value="PON40302.1"/>
    <property type="molecule type" value="Genomic_DNA"/>
</dbReference>
<proteinExistence type="predicted"/>
<organism evidence="1 2">
    <name type="scientific">Trema orientale</name>
    <name type="common">Charcoal tree</name>
    <name type="synonym">Celtis orientalis</name>
    <dbReference type="NCBI Taxonomy" id="63057"/>
    <lineage>
        <taxon>Eukaryota</taxon>
        <taxon>Viridiplantae</taxon>
        <taxon>Streptophyta</taxon>
        <taxon>Embryophyta</taxon>
        <taxon>Tracheophyta</taxon>
        <taxon>Spermatophyta</taxon>
        <taxon>Magnoliopsida</taxon>
        <taxon>eudicotyledons</taxon>
        <taxon>Gunneridae</taxon>
        <taxon>Pentapetalae</taxon>
        <taxon>rosids</taxon>
        <taxon>fabids</taxon>
        <taxon>Rosales</taxon>
        <taxon>Cannabaceae</taxon>
        <taxon>Trema</taxon>
    </lineage>
</organism>
<sequence>MATGIMGPHCLQAKRSYCHTPIHMHAYIYV</sequence>
<accession>A0A2P5AUT7</accession>
<gene>
    <name evidence="1" type="ORF">TorRG33x02_340660</name>
</gene>
<protein>
    <submittedName>
        <fullName evidence="1">Uncharacterized protein</fullName>
    </submittedName>
</protein>
<name>A0A2P5AUT7_TREOI</name>
<dbReference type="InParanoid" id="A0A2P5AUT7"/>
<evidence type="ECO:0000313" key="1">
    <source>
        <dbReference type="EMBL" id="PON40302.1"/>
    </source>
</evidence>
<dbReference type="Proteomes" id="UP000237000">
    <property type="component" value="Unassembled WGS sequence"/>
</dbReference>
<evidence type="ECO:0000313" key="2">
    <source>
        <dbReference type="Proteomes" id="UP000237000"/>
    </source>
</evidence>